<dbReference type="RefSeq" id="WP_135288485.1">
    <property type="nucleotide sequence ID" value="NZ_QUZU01000005.1"/>
</dbReference>
<proteinExistence type="predicted"/>
<dbReference type="InterPro" id="IPR029058">
    <property type="entry name" value="AB_hydrolase_fold"/>
</dbReference>
<dbReference type="InterPro" id="IPR050266">
    <property type="entry name" value="AB_hydrolase_sf"/>
</dbReference>
<dbReference type="GO" id="GO:0016020">
    <property type="term" value="C:membrane"/>
    <property type="evidence" value="ECO:0007669"/>
    <property type="project" value="TreeGrafter"/>
</dbReference>
<sequence>MTSRPLPGVSIEGDASKPTLVLLHSIATSSEIWKPLTPLYTSAFHVVCIDIPGHGDAPRLKVAADMKHYADYVHEVLETLQLRPQAMLGISLGGMIAQAFAATSESLQAVVLANCSNFTPEPVKRLWDQRLASAEHMGMEGQVEATLERWFTPGFSSRSPLCMRWISRLIRNTSIDGYADAIRAIQALDHRQSLKSLELPVLAVAGLHDLAVPVSVVQTMVAGLPRGQSLTLADSAHLSCVETPIAFAENTAEFLLDVLR</sequence>
<dbReference type="Proteomes" id="UP000297391">
    <property type="component" value="Unassembled WGS sequence"/>
</dbReference>
<feature type="domain" description="AB hydrolase-1" evidence="1">
    <location>
        <begin position="18"/>
        <end position="242"/>
    </location>
</feature>
<dbReference type="SUPFAM" id="SSF53474">
    <property type="entry name" value="alpha/beta-Hydrolases"/>
    <property type="match status" value="1"/>
</dbReference>
<evidence type="ECO:0000313" key="3">
    <source>
        <dbReference type="Proteomes" id="UP000297391"/>
    </source>
</evidence>
<accession>A0A4Z0AYC5</accession>
<protein>
    <submittedName>
        <fullName evidence="2">Alpha/beta fold hydrolase</fullName>
    </submittedName>
</protein>
<evidence type="ECO:0000313" key="2">
    <source>
        <dbReference type="EMBL" id="TFY91189.1"/>
    </source>
</evidence>
<dbReference type="OrthoDB" id="9780765at2"/>
<dbReference type="PANTHER" id="PTHR43798:SF33">
    <property type="entry name" value="HYDROLASE, PUTATIVE (AFU_ORTHOLOGUE AFUA_2G14860)-RELATED"/>
    <property type="match status" value="1"/>
</dbReference>
<organism evidence="2 3">
    <name type="scientific">Pseudomonas kairouanensis</name>
    <dbReference type="NCBI Taxonomy" id="2293832"/>
    <lineage>
        <taxon>Bacteria</taxon>
        <taxon>Pseudomonadati</taxon>
        <taxon>Pseudomonadota</taxon>
        <taxon>Gammaproteobacteria</taxon>
        <taxon>Pseudomonadales</taxon>
        <taxon>Pseudomonadaceae</taxon>
        <taxon>Pseudomonas</taxon>
    </lineage>
</organism>
<reference evidence="2 3" key="1">
    <citation type="journal article" date="2019" name="Syst. Appl. Microbiol.">
        <title>New species of pathogenic Pseudomonas isolated from citrus in Tunisia: Proposal of Pseudomonas kairouanensis sp. nov. and Pseudomonas nabeulensis sp. nov.</title>
        <authorList>
            <person name="Oueslati M."/>
            <person name="Mulet M."/>
            <person name="Gomila M."/>
            <person name="Berge O."/>
            <person name="Hajlaoui M.R."/>
            <person name="Lalucat J."/>
            <person name="Sadfi-Zouaoui N."/>
            <person name="Garcia-Valdes E."/>
        </authorList>
    </citation>
    <scope>NUCLEOTIDE SEQUENCE [LARGE SCALE GENOMIC DNA]</scope>
    <source>
        <strain evidence="2 3">KC12</strain>
    </source>
</reference>
<dbReference type="InterPro" id="IPR000073">
    <property type="entry name" value="AB_hydrolase_1"/>
</dbReference>
<dbReference type="EMBL" id="QUZU01000005">
    <property type="protein sequence ID" value="TFY91189.1"/>
    <property type="molecule type" value="Genomic_DNA"/>
</dbReference>
<keyword evidence="3" id="KW-1185">Reference proteome</keyword>
<dbReference type="Gene3D" id="3.40.50.1820">
    <property type="entry name" value="alpha/beta hydrolase"/>
    <property type="match status" value="1"/>
</dbReference>
<dbReference type="Pfam" id="PF00561">
    <property type="entry name" value="Abhydrolase_1"/>
    <property type="match status" value="1"/>
</dbReference>
<gene>
    <name evidence="2" type="ORF">DYL59_06825</name>
</gene>
<dbReference type="AlphaFoldDB" id="A0A4Z0AYC5"/>
<evidence type="ECO:0000259" key="1">
    <source>
        <dbReference type="Pfam" id="PF00561"/>
    </source>
</evidence>
<dbReference type="PRINTS" id="PR00111">
    <property type="entry name" value="ABHYDROLASE"/>
</dbReference>
<dbReference type="GO" id="GO:0016787">
    <property type="term" value="F:hydrolase activity"/>
    <property type="evidence" value="ECO:0007669"/>
    <property type="project" value="UniProtKB-KW"/>
</dbReference>
<name>A0A4Z0AYC5_9PSED</name>
<dbReference type="PANTHER" id="PTHR43798">
    <property type="entry name" value="MONOACYLGLYCEROL LIPASE"/>
    <property type="match status" value="1"/>
</dbReference>
<keyword evidence="2" id="KW-0378">Hydrolase</keyword>
<comment type="caution">
    <text evidence="2">The sequence shown here is derived from an EMBL/GenBank/DDBJ whole genome shotgun (WGS) entry which is preliminary data.</text>
</comment>